<feature type="region of interest" description="Disordered" evidence="1">
    <location>
        <begin position="29"/>
        <end position="68"/>
    </location>
</feature>
<sequence length="68" mass="7291">MQCREHLSLRSGIHVQPRDRVGKALAEGGHAVRQQDHAHLTPAVPSPSLLATDTTSTLSDRPNPNSSS</sequence>
<dbReference type="Proteomes" id="UP001054889">
    <property type="component" value="Unassembled WGS sequence"/>
</dbReference>
<evidence type="ECO:0000256" key="1">
    <source>
        <dbReference type="SAM" id="MobiDB-lite"/>
    </source>
</evidence>
<evidence type="ECO:0000313" key="3">
    <source>
        <dbReference type="Proteomes" id="UP001054889"/>
    </source>
</evidence>
<gene>
    <name evidence="2" type="primary">ga24676</name>
    <name evidence="2" type="ORF">PR202_ga24676</name>
</gene>
<dbReference type="EMBL" id="BQKI01000013">
    <property type="protein sequence ID" value="GJN06902.1"/>
    <property type="molecule type" value="Genomic_DNA"/>
</dbReference>
<accession>A0AAV5D8I8</accession>
<evidence type="ECO:0000313" key="2">
    <source>
        <dbReference type="EMBL" id="GJN06902.1"/>
    </source>
</evidence>
<name>A0AAV5D8I8_ELECO</name>
<keyword evidence="3" id="KW-1185">Reference proteome</keyword>
<dbReference type="AlphaFoldDB" id="A0AAV5D8I8"/>
<protein>
    <submittedName>
        <fullName evidence="2">Uncharacterized protein</fullName>
    </submittedName>
</protein>
<reference evidence="2" key="2">
    <citation type="submission" date="2021-12" db="EMBL/GenBank/DDBJ databases">
        <title>Resequencing data analysis of finger millet.</title>
        <authorList>
            <person name="Hatakeyama M."/>
            <person name="Aluri S."/>
            <person name="Balachadran M.T."/>
            <person name="Sivarajan S.R."/>
            <person name="Poveda L."/>
            <person name="Shimizu-Inatsugi R."/>
            <person name="Schlapbach R."/>
            <person name="Sreeman S.M."/>
            <person name="Shimizu K.K."/>
        </authorList>
    </citation>
    <scope>NUCLEOTIDE SEQUENCE</scope>
</reference>
<organism evidence="2 3">
    <name type="scientific">Eleusine coracana subsp. coracana</name>
    <dbReference type="NCBI Taxonomy" id="191504"/>
    <lineage>
        <taxon>Eukaryota</taxon>
        <taxon>Viridiplantae</taxon>
        <taxon>Streptophyta</taxon>
        <taxon>Embryophyta</taxon>
        <taxon>Tracheophyta</taxon>
        <taxon>Spermatophyta</taxon>
        <taxon>Magnoliopsida</taxon>
        <taxon>Liliopsida</taxon>
        <taxon>Poales</taxon>
        <taxon>Poaceae</taxon>
        <taxon>PACMAD clade</taxon>
        <taxon>Chloridoideae</taxon>
        <taxon>Cynodonteae</taxon>
        <taxon>Eleusininae</taxon>
        <taxon>Eleusine</taxon>
    </lineage>
</organism>
<reference evidence="2" key="1">
    <citation type="journal article" date="2018" name="DNA Res.">
        <title>Multiple hybrid de novo genome assembly of finger millet, an orphan allotetraploid crop.</title>
        <authorList>
            <person name="Hatakeyama M."/>
            <person name="Aluri S."/>
            <person name="Balachadran M.T."/>
            <person name="Sivarajan S.R."/>
            <person name="Patrignani A."/>
            <person name="Gruter S."/>
            <person name="Poveda L."/>
            <person name="Shimizu-Inatsugi R."/>
            <person name="Baeten J."/>
            <person name="Francoijs K.J."/>
            <person name="Nataraja K.N."/>
            <person name="Reddy Y.A.N."/>
            <person name="Phadnis S."/>
            <person name="Ravikumar R.L."/>
            <person name="Schlapbach R."/>
            <person name="Sreeman S.M."/>
            <person name="Shimizu K.K."/>
        </authorList>
    </citation>
    <scope>NUCLEOTIDE SEQUENCE</scope>
</reference>
<comment type="caution">
    <text evidence="2">The sequence shown here is derived from an EMBL/GenBank/DDBJ whole genome shotgun (WGS) entry which is preliminary data.</text>
</comment>
<proteinExistence type="predicted"/>
<feature type="compositionally biased region" description="Low complexity" evidence="1">
    <location>
        <begin position="46"/>
        <end position="60"/>
    </location>
</feature>